<keyword evidence="3" id="KW-1185">Reference proteome</keyword>
<dbReference type="RefSeq" id="WP_093323124.1">
    <property type="nucleotide sequence ID" value="NZ_FOSZ01000003.1"/>
</dbReference>
<dbReference type="EMBL" id="FOSZ01000003">
    <property type="protein sequence ID" value="SFK92953.1"/>
    <property type="molecule type" value="Genomic_DNA"/>
</dbReference>
<proteinExistence type="predicted"/>
<accession>A0A1I4DIN2</accession>
<keyword evidence="1" id="KW-0812">Transmembrane</keyword>
<protein>
    <submittedName>
        <fullName evidence="2">Uncharacterized protein</fullName>
    </submittedName>
</protein>
<evidence type="ECO:0000256" key="1">
    <source>
        <dbReference type="SAM" id="Phobius"/>
    </source>
</evidence>
<evidence type="ECO:0000313" key="3">
    <source>
        <dbReference type="Proteomes" id="UP000198851"/>
    </source>
</evidence>
<keyword evidence="1" id="KW-0472">Membrane</keyword>
<sequence>MFVLDSIGFVNTGLPLIVLGVLAVLLPRLVVDGDTRSHGKVAAGIGVCAVILFAVGYAVSYVLTHTRGVHAMALGSSPELGSALWVHSRLSLMAAIVWAPILGLVWFGQAQGVEARRGQDLVARGR</sequence>
<name>A0A1I4DIN2_9RHOB</name>
<keyword evidence="1" id="KW-1133">Transmembrane helix</keyword>
<organism evidence="2 3">
    <name type="scientific">Shimia haliotis</name>
    <dbReference type="NCBI Taxonomy" id="1280847"/>
    <lineage>
        <taxon>Bacteria</taxon>
        <taxon>Pseudomonadati</taxon>
        <taxon>Pseudomonadota</taxon>
        <taxon>Alphaproteobacteria</taxon>
        <taxon>Rhodobacterales</taxon>
        <taxon>Roseobacteraceae</taxon>
    </lineage>
</organism>
<feature type="transmembrane region" description="Helical" evidence="1">
    <location>
        <begin position="43"/>
        <end position="64"/>
    </location>
</feature>
<dbReference type="OrthoDB" id="7744149at2"/>
<dbReference type="Proteomes" id="UP000198851">
    <property type="component" value="Unassembled WGS sequence"/>
</dbReference>
<evidence type="ECO:0000313" key="2">
    <source>
        <dbReference type="EMBL" id="SFK92953.1"/>
    </source>
</evidence>
<dbReference type="AlphaFoldDB" id="A0A1I4DIN2"/>
<feature type="transmembrane region" description="Helical" evidence="1">
    <location>
        <begin position="12"/>
        <end position="31"/>
    </location>
</feature>
<gene>
    <name evidence="2" type="ORF">SAMN04488036_103186</name>
</gene>
<dbReference type="STRING" id="1280847.SAMN04488036_103186"/>
<reference evidence="3" key="1">
    <citation type="submission" date="2016-10" db="EMBL/GenBank/DDBJ databases">
        <authorList>
            <person name="Varghese N."/>
            <person name="Submissions S."/>
        </authorList>
    </citation>
    <scope>NUCLEOTIDE SEQUENCE [LARGE SCALE GENOMIC DNA]</scope>
    <source>
        <strain evidence="3">DSM 28453</strain>
    </source>
</reference>